<reference evidence="2" key="1">
    <citation type="submission" date="2022-01" db="EMBL/GenBank/DDBJ databases">
        <title>Antribacter sp. nov., isolated from Guizhou of China.</title>
        <authorList>
            <person name="Chengliang C."/>
            <person name="Ya Z."/>
        </authorList>
    </citation>
    <scope>NUCLEOTIDE SEQUENCE</scope>
    <source>
        <strain evidence="2">KLBMP 9083</strain>
    </source>
</reference>
<protein>
    <submittedName>
        <fullName evidence="2">ABC transporter permease subunit</fullName>
    </submittedName>
</protein>
<evidence type="ECO:0000313" key="2">
    <source>
        <dbReference type="EMBL" id="MCF4120030.1"/>
    </source>
</evidence>
<evidence type="ECO:0000313" key="3">
    <source>
        <dbReference type="Proteomes" id="UP001165405"/>
    </source>
</evidence>
<dbReference type="Pfam" id="PF12679">
    <property type="entry name" value="ABC2_membrane_2"/>
    <property type="match status" value="1"/>
</dbReference>
<comment type="caution">
    <text evidence="2">The sequence shown here is derived from an EMBL/GenBank/DDBJ whole genome shotgun (WGS) entry which is preliminary data.</text>
</comment>
<dbReference type="GO" id="GO:0140359">
    <property type="term" value="F:ABC-type transporter activity"/>
    <property type="evidence" value="ECO:0007669"/>
    <property type="project" value="InterPro"/>
</dbReference>
<sequence>MSATVTAPGGRPVSSRTAERVSVRPVTFVRVLRSEWIKFWTLRSTWWTLGATVVLMVGLALLFAMAISAIPADDTAAQEGMAAGGVVGPTIVTLGSEFAQLVVAVLGALVVTGEFSTGMIRSTFAAIPGRISALWAKLVVLLAVTAVVSAVGVALAYVATAGMLDDLGLPVDFGDADQVRALVGAVLYLMAVAAFSLGVGALLRHTAASIGVLMAVFFVLPIVFQIIVAASGADWAVDVNAYLPSVAGEQIMSGGPTQEGRLEPWTGFSVLAGYTAALLAAAAVSLKTRDA</sequence>
<keyword evidence="1" id="KW-1133">Transmembrane helix</keyword>
<evidence type="ECO:0000256" key="1">
    <source>
        <dbReference type="SAM" id="Phobius"/>
    </source>
</evidence>
<keyword evidence="1" id="KW-0812">Transmembrane</keyword>
<keyword evidence="3" id="KW-1185">Reference proteome</keyword>
<organism evidence="2 3">
    <name type="scientific">Antribacter soli</name>
    <dbReference type="NCBI Taxonomy" id="2910976"/>
    <lineage>
        <taxon>Bacteria</taxon>
        <taxon>Bacillati</taxon>
        <taxon>Actinomycetota</taxon>
        <taxon>Actinomycetes</taxon>
        <taxon>Micrococcales</taxon>
        <taxon>Promicromonosporaceae</taxon>
        <taxon>Antribacter</taxon>
    </lineage>
</organism>
<gene>
    <name evidence="2" type="ORF">L1785_03475</name>
</gene>
<feature type="transmembrane region" description="Helical" evidence="1">
    <location>
        <begin position="90"/>
        <end position="113"/>
    </location>
</feature>
<dbReference type="RefSeq" id="WP_236087739.1">
    <property type="nucleotide sequence ID" value="NZ_JAKGSG010000011.1"/>
</dbReference>
<dbReference type="Proteomes" id="UP001165405">
    <property type="component" value="Unassembled WGS sequence"/>
</dbReference>
<feature type="transmembrane region" description="Helical" evidence="1">
    <location>
        <begin position="179"/>
        <end position="203"/>
    </location>
</feature>
<dbReference type="PANTHER" id="PTHR37305">
    <property type="entry name" value="INTEGRAL MEMBRANE PROTEIN-RELATED"/>
    <property type="match status" value="1"/>
</dbReference>
<proteinExistence type="predicted"/>
<name>A0AA41U681_9MICO</name>
<dbReference type="PANTHER" id="PTHR37305:SF1">
    <property type="entry name" value="MEMBRANE PROTEIN"/>
    <property type="match status" value="1"/>
</dbReference>
<keyword evidence="1" id="KW-0472">Membrane</keyword>
<feature type="transmembrane region" description="Helical" evidence="1">
    <location>
        <begin position="265"/>
        <end position="286"/>
    </location>
</feature>
<dbReference type="EMBL" id="JAKGSG010000011">
    <property type="protein sequence ID" value="MCF4120030.1"/>
    <property type="molecule type" value="Genomic_DNA"/>
</dbReference>
<dbReference type="GO" id="GO:0005886">
    <property type="term" value="C:plasma membrane"/>
    <property type="evidence" value="ECO:0007669"/>
    <property type="project" value="UniProtKB-SubCell"/>
</dbReference>
<feature type="transmembrane region" description="Helical" evidence="1">
    <location>
        <begin position="134"/>
        <end position="159"/>
    </location>
</feature>
<dbReference type="AlphaFoldDB" id="A0AA41U681"/>
<accession>A0AA41U681</accession>
<feature type="transmembrane region" description="Helical" evidence="1">
    <location>
        <begin position="46"/>
        <end position="70"/>
    </location>
</feature>
<feature type="transmembrane region" description="Helical" evidence="1">
    <location>
        <begin position="210"/>
        <end position="233"/>
    </location>
</feature>